<feature type="transmembrane region" description="Helical" evidence="1">
    <location>
        <begin position="114"/>
        <end position="134"/>
    </location>
</feature>
<keyword evidence="1" id="KW-1133">Transmembrane helix</keyword>
<reference evidence="2 3" key="1">
    <citation type="submission" date="2024-04" db="EMBL/GenBank/DDBJ databases">
        <title>WGS of bacteria from Torrens River.</title>
        <authorList>
            <person name="Wyrsch E.R."/>
            <person name="Drigo B."/>
        </authorList>
    </citation>
    <scope>NUCLEOTIDE SEQUENCE [LARGE SCALE GENOMIC DNA]</scope>
    <source>
        <strain evidence="2 3">TWI391</strain>
    </source>
</reference>
<keyword evidence="3" id="KW-1185">Reference proteome</keyword>
<dbReference type="InterPro" id="IPR010406">
    <property type="entry name" value="DUF1003"/>
</dbReference>
<evidence type="ECO:0000313" key="3">
    <source>
        <dbReference type="Proteomes" id="UP001409291"/>
    </source>
</evidence>
<proteinExistence type="predicted"/>
<dbReference type="RefSeq" id="WP_346581425.1">
    <property type="nucleotide sequence ID" value="NZ_JBDJLH010000008.1"/>
</dbReference>
<feature type="transmembrane region" description="Helical" evidence="1">
    <location>
        <begin position="146"/>
        <end position="166"/>
    </location>
</feature>
<dbReference type="EMBL" id="JBDJNQ010000005">
    <property type="protein sequence ID" value="MEN5378153.1"/>
    <property type="molecule type" value="Genomic_DNA"/>
</dbReference>
<evidence type="ECO:0000256" key="1">
    <source>
        <dbReference type="SAM" id="Phobius"/>
    </source>
</evidence>
<gene>
    <name evidence="2" type="ORF">ABE541_12865</name>
</gene>
<organism evidence="2 3">
    <name type="scientific">Sphingobacterium kitahiroshimense</name>
    <dbReference type="NCBI Taxonomy" id="470446"/>
    <lineage>
        <taxon>Bacteria</taxon>
        <taxon>Pseudomonadati</taxon>
        <taxon>Bacteroidota</taxon>
        <taxon>Sphingobacteriia</taxon>
        <taxon>Sphingobacteriales</taxon>
        <taxon>Sphingobacteriaceae</taxon>
        <taxon>Sphingobacterium</taxon>
    </lineage>
</organism>
<evidence type="ECO:0000313" key="2">
    <source>
        <dbReference type="EMBL" id="MEN5378153.1"/>
    </source>
</evidence>
<sequence length="238" mass="27368">MKTFVSSISGKTFPITSKVLGSTLRTSIFDLVKEDFPEFSKESLIASSELDGYKEKYISTILKNELGELTRLDQLVIESMNNNQMISASIDQEEVADSFGERIADRVAGFGGSWTFILSFLGFLVCWIVLNMYWLSNKGFDPYPFILLNLLLSCIAALQAPVIMMSQNRQEDKDRKRAQNDYMVNLKAELEIRTLHEKIDHLLIHKEQELIEMQQFQLDIIKDLINKIDKLERSNNDK</sequence>
<protein>
    <submittedName>
        <fullName evidence="2">DUF1003 domain-containing protein</fullName>
    </submittedName>
</protein>
<keyword evidence="1" id="KW-0812">Transmembrane</keyword>
<name>A0ABV0BVW7_9SPHI</name>
<dbReference type="Proteomes" id="UP001409291">
    <property type="component" value="Unassembled WGS sequence"/>
</dbReference>
<dbReference type="PANTHER" id="PTHR41386:SF1">
    <property type="entry name" value="MEMBRANE PROTEIN"/>
    <property type="match status" value="1"/>
</dbReference>
<keyword evidence="1" id="KW-0472">Membrane</keyword>
<dbReference type="PANTHER" id="PTHR41386">
    <property type="entry name" value="INTEGRAL MEMBRANE PROTEIN-RELATED"/>
    <property type="match status" value="1"/>
</dbReference>
<accession>A0ABV0BVW7</accession>
<comment type="caution">
    <text evidence="2">The sequence shown here is derived from an EMBL/GenBank/DDBJ whole genome shotgun (WGS) entry which is preliminary data.</text>
</comment>
<dbReference type="Pfam" id="PF06210">
    <property type="entry name" value="DUF1003"/>
    <property type="match status" value="1"/>
</dbReference>